<sequence length="122" mass="13684">MHSTNLPSVYSAPRFINQRKGQRPEACKVQVFADPDCNQVRVVFHARNHRTLRTEPHVLVNAFYREVLFRMLGPASVVQWFCCLDGHTQQTIQLAGLPGGYTQGQVAHNLNLNARSARVATG</sequence>
<dbReference type="RefSeq" id="WP_189001653.1">
    <property type="nucleotide sequence ID" value="NZ_BMOD01000003.1"/>
</dbReference>
<proteinExistence type="predicted"/>
<accession>A0ABQ2CWT9</accession>
<protein>
    <submittedName>
        <fullName evidence="1">Uncharacterized protein</fullName>
    </submittedName>
</protein>
<reference evidence="2" key="1">
    <citation type="journal article" date="2019" name="Int. J. Syst. Evol. Microbiol.">
        <title>The Global Catalogue of Microorganisms (GCM) 10K type strain sequencing project: providing services to taxonomists for standard genome sequencing and annotation.</title>
        <authorList>
            <consortium name="The Broad Institute Genomics Platform"/>
            <consortium name="The Broad Institute Genome Sequencing Center for Infectious Disease"/>
            <person name="Wu L."/>
            <person name="Ma J."/>
        </authorList>
    </citation>
    <scope>NUCLEOTIDE SEQUENCE [LARGE SCALE GENOMIC DNA]</scope>
    <source>
        <strain evidence="2">JCM 14370</strain>
    </source>
</reference>
<name>A0ABQ2CWT9_9DEIO</name>
<evidence type="ECO:0000313" key="1">
    <source>
        <dbReference type="EMBL" id="GGJ28678.1"/>
    </source>
</evidence>
<dbReference type="EMBL" id="BMOD01000003">
    <property type="protein sequence ID" value="GGJ28678.1"/>
    <property type="molecule type" value="Genomic_DNA"/>
</dbReference>
<evidence type="ECO:0000313" key="2">
    <source>
        <dbReference type="Proteomes" id="UP000632222"/>
    </source>
</evidence>
<keyword evidence="2" id="KW-1185">Reference proteome</keyword>
<gene>
    <name evidence="1" type="ORF">GCM10008938_13440</name>
</gene>
<organism evidence="1 2">
    <name type="scientific">Deinococcus roseus</name>
    <dbReference type="NCBI Taxonomy" id="392414"/>
    <lineage>
        <taxon>Bacteria</taxon>
        <taxon>Thermotogati</taxon>
        <taxon>Deinococcota</taxon>
        <taxon>Deinococci</taxon>
        <taxon>Deinococcales</taxon>
        <taxon>Deinococcaceae</taxon>
        <taxon>Deinococcus</taxon>
    </lineage>
</organism>
<comment type="caution">
    <text evidence="1">The sequence shown here is derived from an EMBL/GenBank/DDBJ whole genome shotgun (WGS) entry which is preliminary data.</text>
</comment>
<dbReference type="Proteomes" id="UP000632222">
    <property type="component" value="Unassembled WGS sequence"/>
</dbReference>